<proteinExistence type="predicted"/>
<feature type="compositionally biased region" description="Basic and acidic residues" evidence="1">
    <location>
        <begin position="628"/>
        <end position="650"/>
    </location>
</feature>
<feature type="region of interest" description="Disordered" evidence="1">
    <location>
        <begin position="617"/>
        <end position="650"/>
    </location>
</feature>
<feature type="region of interest" description="Disordered" evidence="1">
    <location>
        <begin position="560"/>
        <end position="580"/>
    </location>
</feature>
<dbReference type="InParanoid" id="A0A6L2Q0A4"/>
<feature type="compositionally biased region" description="Polar residues" evidence="1">
    <location>
        <begin position="561"/>
        <end position="571"/>
    </location>
</feature>
<name>A0A6L2Q0A4_COPFO</name>
<comment type="caution">
    <text evidence="2">The sequence shown here is derived from an EMBL/GenBank/DDBJ whole genome shotgun (WGS) entry which is preliminary data.</text>
</comment>
<evidence type="ECO:0000313" key="2">
    <source>
        <dbReference type="EMBL" id="GFG35387.1"/>
    </source>
</evidence>
<dbReference type="Proteomes" id="UP000502823">
    <property type="component" value="Unassembled WGS sequence"/>
</dbReference>
<dbReference type="OrthoDB" id="6066929at2759"/>
<dbReference type="AlphaFoldDB" id="A0A6L2Q0A4"/>
<keyword evidence="3" id="KW-1185">Reference proteome</keyword>
<sequence length="774" mass="86607">MEKPLEWPTTRSQPTNGLSIEYFCLKGLQKKTPRDLVFRQRIGWCSQTITNAPNTAYIHSERYSYHFTLLIGVSKCFRCPQTRATLLTHNNVHPATCPNTHRHVTTITALVVLLLMQTLRAYAGEYNLQKLLGFKHTPLYEWVPATKKSSFFSELLDNADDEEGPSEGQQVLQAATVDSENALLSRLLQLYDLLPAQTSKWRKRRRPQEEDVQPGPSTAELQRQRHDAALDCSDNSRGTVRSPILSSVGENEEKHQILRISGLCISIRNLSTATEWTPSVDCGSEVWVAAQNTVLRSGGAHTEAEDPRKDYAHNQLISSSWGGKRATPFSVVGAAWRRAFNSWGGKRNPAFNSWGGKRANSFSVQGNSRSWEVRTDPPSLGSEKMPAAFSIVGSRRYPPAILSIADEPTFTVLSRKTKPAFSIWDSKSKTAFKMLASHDYPVIRILGTTSKATPAYSKRYRAFSNWGGKRASVFSSWGGKRGAEIPDWDQQAKFFKRGPQFSSWGGKRYADGDTPEKRGFSSWGGKRNLILDDITEGTDEMGKRRFSSWSGKSDTIKIEQNLENSPSTKNSNGEHDPWQSDKEIRNASTLTSLVEAYQQLPKNSDCKIQFRCGDNYRRKGNGEGTAAEPDRDTPDPAAKDQNSHNSDIHGQHAEREFLSTVMKRSNSATSGRNRVGKALFKPWGGKRSHVLPSVVSILGSMRRVDGLLNKRASTQYESLGSKKWDPSLFAAVFSSWGGKRSDRLIGNTIQKVPPQSIGRQFRRGTEFYSWGGRR</sequence>
<evidence type="ECO:0000256" key="1">
    <source>
        <dbReference type="SAM" id="MobiDB-lite"/>
    </source>
</evidence>
<evidence type="ECO:0000313" key="3">
    <source>
        <dbReference type="Proteomes" id="UP000502823"/>
    </source>
</evidence>
<reference evidence="3" key="1">
    <citation type="submission" date="2020-01" db="EMBL/GenBank/DDBJ databases">
        <title>Draft genome sequence of the Termite Coptotermes fromosanus.</title>
        <authorList>
            <person name="Itakura S."/>
            <person name="Yosikawa Y."/>
            <person name="Umezawa K."/>
        </authorList>
    </citation>
    <scope>NUCLEOTIDE SEQUENCE [LARGE SCALE GENOMIC DNA]</scope>
</reference>
<protein>
    <submittedName>
        <fullName evidence="2">Uncharacterized protein</fullName>
    </submittedName>
</protein>
<feature type="compositionally biased region" description="Polar residues" evidence="1">
    <location>
        <begin position="233"/>
        <end position="248"/>
    </location>
</feature>
<gene>
    <name evidence="2" type="ORF">Cfor_10119</name>
</gene>
<organism evidence="2 3">
    <name type="scientific">Coptotermes formosanus</name>
    <name type="common">Formosan subterranean termite</name>
    <dbReference type="NCBI Taxonomy" id="36987"/>
    <lineage>
        <taxon>Eukaryota</taxon>
        <taxon>Metazoa</taxon>
        <taxon>Ecdysozoa</taxon>
        <taxon>Arthropoda</taxon>
        <taxon>Hexapoda</taxon>
        <taxon>Insecta</taxon>
        <taxon>Pterygota</taxon>
        <taxon>Neoptera</taxon>
        <taxon>Polyneoptera</taxon>
        <taxon>Dictyoptera</taxon>
        <taxon>Blattodea</taxon>
        <taxon>Blattoidea</taxon>
        <taxon>Termitoidae</taxon>
        <taxon>Rhinotermitidae</taxon>
        <taxon>Coptotermes</taxon>
    </lineage>
</organism>
<feature type="region of interest" description="Disordered" evidence="1">
    <location>
        <begin position="201"/>
        <end position="248"/>
    </location>
</feature>
<dbReference type="EMBL" id="BLKM01000549">
    <property type="protein sequence ID" value="GFG35387.1"/>
    <property type="molecule type" value="Genomic_DNA"/>
</dbReference>
<accession>A0A6L2Q0A4</accession>